<sequence length="55" mass="6482">QAWAQETGKFRAGRDEPDPAKWKATLRCALNKSRDFRLRFDGTRAAPLRPYRIYE</sequence>
<dbReference type="PANTHER" id="PTHR11949">
    <property type="entry name" value="INTERFERON REGULATORY FACTOR"/>
    <property type="match status" value="1"/>
</dbReference>
<evidence type="ECO:0000313" key="3">
    <source>
        <dbReference type="Proteomes" id="UP000053641"/>
    </source>
</evidence>
<feature type="non-terminal residue" evidence="2">
    <location>
        <position position="55"/>
    </location>
</feature>
<dbReference type="Proteomes" id="UP000053641">
    <property type="component" value="Unassembled WGS sequence"/>
</dbReference>
<reference evidence="2 3" key="1">
    <citation type="submission" date="2014-06" db="EMBL/GenBank/DDBJ databases">
        <title>Genome evolution of avian class.</title>
        <authorList>
            <person name="Zhang G."/>
            <person name="Li C."/>
        </authorList>
    </citation>
    <scope>NUCLEOTIDE SEQUENCE [LARGE SCALE GENOMIC DNA]</scope>
    <source>
        <strain evidence="2">BGI_N309</strain>
    </source>
</reference>
<proteinExistence type="predicted"/>
<dbReference type="Gene3D" id="1.10.10.10">
    <property type="entry name" value="Winged helix-like DNA-binding domain superfamily/Winged helix DNA-binding domain"/>
    <property type="match status" value="1"/>
</dbReference>
<protein>
    <submittedName>
        <fullName evidence="2">Interferon regulatory factor 5</fullName>
    </submittedName>
</protein>
<name>A0A099ZTG4_TINGU</name>
<dbReference type="EMBL" id="KL897975">
    <property type="protein sequence ID" value="KGL85047.1"/>
    <property type="molecule type" value="Genomic_DNA"/>
</dbReference>
<dbReference type="PANTHER" id="PTHR11949:SF10">
    <property type="entry name" value="INTERFERON REGULATORY FACTOR 5"/>
    <property type="match status" value="1"/>
</dbReference>
<keyword evidence="3" id="KW-1185">Reference proteome</keyword>
<evidence type="ECO:0000259" key="1">
    <source>
        <dbReference type="PROSITE" id="PS51507"/>
    </source>
</evidence>
<feature type="domain" description="IRF tryptophan pentad repeat" evidence="1">
    <location>
        <begin position="1"/>
        <end position="55"/>
    </location>
</feature>
<gene>
    <name evidence="2" type="ORF">N309_09070</name>
</gene>
<evidence type="ECO:0000313" key="2">
    <source>
        <dbReference type="EMBL" id="KGL85047.1"/>
    </source>
</evidence>
<dbReference type="Pfam" id="PF00605">
    <property type="entry name" value="IRF"/>
    <property type="match status" value="1"/>
</dbReference>
<dbReference type="InterPro" id="IPR036390">
    <property type="entry name" value="WH_DNA-bd_sf"/>
</dbReference>
<dbReference type="PROSITE" id="PS51507">
    <property type="entry name" value="IRF_2"/>
    <property type="match status" value="1"/>
</dbReference>
<dbReference type="GO" id="GO:0002376">
    <property type="term" value="P:immune system process"/>
    <property type="evidence" value="ECO:0007669"/>
    <property type="project" value="TreeGrafter"/>
</dbReference>
<dbReference type="AlphaFoldDB" id="A0A099ZTG4"/>
<dbReference type="GO" id="GO:0000978">
    <property type="term" value="F:RNA polymerase II cis-regulatory region sequence-specific DNA binding"/>
    <property type="evidence" value="ECO:0007669"/>
    <property type="project" value="TreeGrafter"/>
</dbReference>
<dbReference type="SUPFAM" id="SSF46785">
    <property type="entry name" value="Winged helix' DNA-binding domain"/>
    <property type="match status" value="1"/>
</dbReference>
<dbReference type="GO" id="GO:0005634">
    <property type="term" value="C:nucleus"/>
    <property type="evidence" value="ECO:0007669"/>
    <property type="project" value="TreeGrafter"/>
</dbReference>
<dbReference type="STRING" id="94827.A0A099ZTG4"/>
<feature type="non-terminal residue" evidence="2">
    <location>
        <position position="1"/>
    </location>
</feature>
<dbReference type="GO" id="GO:0000981">
    <property type="term" value="F:DNA-binding transcription factor activity, RNA polymerase II-specific"/>
    <property type="evidence" value="ECO:0007669"/>
    <property type="project" value="TreeGrafter"/>
</dbReference>
<organism evidence="2 3">
    <name type="scientific">Tinamus guttatus</name>
    <name type="common">White-throated tinamou</name>
    <dbReference type="NCBI Taxonomy" id="94827"/>
    <lineage>
        <taxon>Eukaryota</taxon>
        <taxon>Metazoa</taxon>
        <taxon>Chordata</taxon>
        <taxon>Craniata</taxon>
        <taxon>Vertebrata</taxon>
        <taxon>Euteleostomi</taxon>
        <taxon>Archelosauria</taxon>
        <taxon>Archosauria</taxon>
        <taxon>Dinosauria</taxon>
        <taxon>Saurischia</taxon>
        <taxon>Theropoda</taxon>
        <taxon>Coelurosauria</taxon>
        <taxon>Aves</taxon>
        <taxon>Palaeognathae</taxon>
        <taxon>Tinamiformes</taxon>
        <taxon>Tinamidae</taxon>
        <taxon>Tinamus</taxon>
    </lineage>
</organism>
<accession>A0A099ZTG4</accession>
<dbReference type="InterPro" id="IPR001346">
    <property type="entry name" value="Interferon_reg_fact_DNA-bd_dom"/>
</dbReference>
<dbReference type="InterPro" id="IPR036388">
    <property type="entry name" value="WH-like_DNA-bd_sf"/>
</dbReference>